<evidence type="ECO:0000259" key="3">
    <source>
        <dbReference type="PROSITE" id="PS51379"/>
    </source>
</evidence>
<dbReference type="InterPro" id="IPR017896">
    <property type="entry name" value="4Fe4S_Fe-S-bd"/>
</dbReference>
<sequence length="353" mass="39203">MVGTPCQMVAATKMDKLLNEEFPVDIKIGLFCMENFSYSYMKEMLKEYDADMKDVLECRVEKGHVWFFLTEDRTVKIPLSKAKKCVRKNCTVCMDFTSELSDVSVGSVGSPEGWSTVIIRTEKGLKLIEAAEKDNYIQTKPIADSGLKIMEKLAKEKKSKSKEEIKKRERVGRPVLYRREIFGNEYENEVSNCTFHDLKGDVVDIGACVLCGACVYACPEEAVAIKDRKPELVGKCVEGCNACYVACPRTYIPDEILSKESDNKPFGDYIKIVSVKAPMVKGQDGGVATALLTYVLSSNIVDNAIIVDKSSIEPWKPEAKITDNIAEVLKASGTKYSACPIFKPLKESKEGGS</sequence>
<evidence type="ECO:0000256" key="1">
    <source>
        <dbReference type="ARBA" id="ARBA00023004"/>
    </source>
</evidence>
<gene>
    <name evidence="4" type="ORF">ASJ80_05535</name>
</gene>
<organism evidence="4 5">
    <name type="scientific">Methanobacterium bryantii</name>
    <dbReference type="NCBI Taxonomy" id="2161"/>
    <lineage>
        <taxon>Archaea</taxon>
        <taxon>Methanobacteriati</taxon>
        <taxon>Methanobacteriota</taxon>
        <taxon>Methanomada group</taxon>
        <taxon>Methanobacteria</taxon>
        <taxon>Methanobacteriales</taxon>
        <taxon>Methanobacteriaceae</taxon>
        <taxon>Methanobacterium</taxon>
    </lineage>
</organism>
<protein>
    <submittedName>
        <fullName evidence="4">Hydrogenase</fullName>
    </submittedName>
</protein>
<dbReference type="OrthoDB" id="15347at2157"/>
<dbReference type="Proteomes" id="UP000217784">
    <property type="component" value="Unassembled WGS sequence"/>
</dbReference>
<dbReference type="AlphaFoldDB" id="A0A2A2H4H3"/>
<dbReference type="Pfam" id="PF04422">
    <property type="entry name" value="FrhB_FdhB_N"/>
    <property type="match status" value="1"/>
</dbReference>
<dbReference type="PANTHER" id="PTHR31332">
    <property type="entry name" value="7-HYDROXYMETHYL CHLOROPHYLL A REDUCTASE, CHLOROPLASTIC"/>
    <property type="match status" value="1"/>
</dbReference>
<reference evidence="4 5" key="1">
    <citation type="journal article" date="2017" name="BMC Genomics">
        <title>Genomic analysis of methanogenic archaea reveals a shift towards energy conservation.</title>
        <authorList>
            <person name="Gilmore S.P."/>
            <person name="Henske J.K."/>
            <person name="Sexton J.A."/>
            <person name="Solomon K.V."/>
            <person name="Seppala S."/>
            <person name="Yoo J.I."/>
            <person name="Huyett L.M."/>
            <person name="Pressman A."/>
            <person name="Cogan J.Z."/>
            <person name="Kivenson V."/>
            <person name="Peng X."/>
            <person name="Tan Y."/>
            <person name="Valentine D.L."/>
            <person name="O'Malley M.A."/>
        </authorList>
    </citation>
    <scope>NUCLEOTIDE SEQUENCE [LARGE SCALE GENOMIC DNA]</scope>
    <source>
        <strain evidence="4 5">M.o.H.</strain>
    </source>
</reference>
<dbReference type="PANTHER" id="PTHR31332:SF0">
    <property type="entry name" value="7-HYDROXYMETHYL CHLOROPHYLL A REDUCTASE, CHLOROPLASTIC"/>
    <property type="match status" value="1"/>
</dbReference>
<dbReference type="InterPro" id="IPR007525">
    <property type="entry name" value="FrhB_FdhB_C"/>
</dbReference>
<feature type="domain" description="4Fe-4S ferredoxin-type" evidence="3">
    <location>
        <begin position="199"/>
        <end position="228"/>
    </location>
</feature>
<dbReference type="PROSITE" id="PS00198">
    <property type="entry name" value="4FE4S_FER_1"/>
    <property type="match status" value="1"/>
</dbReference>
<dbReference type="Pfam" id="PF04432">
    <property type="entry name" value="FrhB_FdhB_C"/>
    <property type="match status" value="1"/>
</dbReference>
<dbReference type="PROSITE" id="PS51379">
    <property type="entry name" value="4FE4S_FER_2"/>
    <property type="match status" value="1"/>
</dbReference>
<evidence type="ECO:0000256" key="2">
    <source>
        <dbReference type="ARBA" id="ARBA00023014"/>
    </source>
</evidence>
<proteinExistence type="predicted"/>
<keyword evidence="2" id="KW-0411">Iron-sulfur</keyword>
<dbReference type="InterPro" id="IPR007516">
    <property type="entry name" value="Co_F420_Hydgase/DH_bsu_N"/>
</dbReference>
<dbReference type="GO" id="GO:0051536">
    <property type="term" value="F:iron-sulfur cluster binding"/>
    <property type="evidence" value="ECO:0007669"/>
    <property type="project" value="UniProtKB-KW"/>
</dbReference>
<accession>A0A2A2H4H3</accession>
<name>A0A2A2H4H3_METBR</name>
<dbReference type="GO" id="GO:0046872">
    <property type="term" value="F:metal ion binding"/>
    <property type="evidence" value="ECO:0007669"/>
    <property type="project" value="UniProtKB-KW"/>
</dbReference>
<dbReference type="EMBL" id="LMVM01000023">
    <property type="protein sequence ID" value="PAV04309.1"/>
    <property type="molecule type" value="Genomic_DNA"/>
</dbReference>
<keyword evidence="5" id="KW-1185">Reference proteome</keyword>
<evidence type="ECO:0000313" key="5">
    <source>
        <dbReference type="Proteomes" id="UP000217784"/>
    </source>
</evidence>
<dbReference type="InterPro" id="IPR017900">
    <property type="entry name" value="4Fe4S_Fe_S_CS"/>
</dbReference>
<keyword evidence="1" id="KW-0408">Iron</keyword>
<comment type="caution">
    <text evidence="4">The sequence shown here is derived from an EMBL/GenBank/DDBJ whole genome shotgun (WGS) entry which is preliminary data.</text>
</comment>
<dbReference type="InterPro" id="IPR045220">
    <property type="entry name" value="FRHB/FDHB/HCAR-like"/>
</dbReference>
<evidence type="ECO:0000313" key="4">
    <source>
        <dbReference type="EMBL" id="PAV04309.1"/>
    </source>
</evidence>
<keyword evidence="2" id="KW-0479">Metal-binding</keyword>
<dbReference type="RefSeq" id="WP_069584422.1">
    <property type="nucleotide sequence ID" value="NZ_LMVM01000023.1"/>
</dbReference>
<dbReference type="GO" id="GO:0052592">
    <property type="term" value="F:oxidoreductase activity, acting on CH or CH2 groups, with an iron-sulfur protein as acceptor"/>
    <property type="evidence" value="ECO:0007669"/>
    <property type="project" value="TreeGrafter"/>
</dbReference>
<dbReference type="SUPFAM" id="SSF54862">
    <property type="entry name" value="4Fe-4S ferredoxins"/>
    <property type="match status" value="1"/>
</dbReference>
<dbReference type="Gene3D" id="3.30.70.20">
    <property type="match status" value="1"/>
</dbReference>